<dbReference type="InterPro" id="IPR003644">
    <property type="entry name" value="Calx_beta"/>
</dbReference>
<keyword evidence="5" id="KW-1133">Transmembrane helix</keyword>
<keyword evidence="5" id="KW-0472">Membrane</keyword>
<evidence type="ECO:0000259" key="7">
    <source>
        <dbReference type="Pfam" id="PF03160"/>
    </source>
</evidence>
<proteinExistence type="predicted"/>
<feature type="region of interest" description="Disordered" evidence="4">
    <location>
        <begin position="81"/>
        <end position="100"/>
    </location>
</feature>
<feature type="transmembrane region" description="Helical" evidence="5">
    <location>
        <begin position="394"/>
        <end position="415"/>
    </location>
</feature>
<gene>
    <name evidence="8" type="ORF">F1C12_16695</name>
</gene>
<sequence length="425" mass="40005">MTPNASLRLACALGAALVAVALAGAPAFAAATPSPTPTPSPTATAGPDDLTPFVDCVQDAPLGAVTSRTVVLGYRSTASAPVSLTPGSGSDDLSPGAADRGQPSAFLPGEHHGAWLLTVDAAAEPSLTWTLGGRSATVDASAPACTDATAVALSAPATATSTGTIAVSATVSRFLLGAPDAGTVAFAIDGASATTVAVAAGGVARADLAAPAAGAHTVTATFAPAAGSTLRAATATAPLTVAAASGPLAVVADSVVSGSTSVTVTVTRSAAAGRVTADFATVDGTAHAGTDYAAASGTLALADGQATATTTVSLPARAPGSPASVFFVVLKHATAEVGGAVAMVSLPAVPAATPASVAAGTTGGGGAAGAASALPQGDPTAHTPVAGAPAGQDLLLLLGAALITVGGIAGVIGLFRSVRTRDALF</sequence>
<dbReference type="GO" id="GO:0007154">
    <property type="term" value="P:cell communication"/>
    <property type="evidence" value="ECO:0007669"/>
    <property type="project" value="InterPro"/>
</dbReference>
<dbReference type="GO" id="GO:0016020">
    <property type="term" value="C:membrane"/>
    <property type="evidence" value="ECO:0007669"/>
    <property type="project" value="InterPro"/>
</dbReference>
<evidence type="ECO:0000313" key="8">
    <source>
        <dbReference type="EMBL" id="QNE36587.1"/>
    </source>
</evidence>
<keyword evidence="3" id="KW-0106">Calcium</keyword>
<evidence type="ECO:0000256" key="5">
    <source>
        <dbReference type="SAM" id="Phobius"/>
    </source>
</evidence>
<dbReference type="KEGG" id="lse:F1C12_16695"/>
<feature type="domain" description="Calx-beta" evidence="7">
    <location>
        <begin position="257"/>
        <end position="333"/>
    </location>
</feature>
<dbReference type="Gene3D" id="2.60.40.2030">
    <property type="match status" value="1"/>
</dbReference>
<keyword evidence="5" id="KW-0812">Transmembrane</keyword>
<dbReference type="InterPro" id="IPR013783">
    <property type="entry name" value="Ig-like_fold"/>
</dbReference>
<evidence type="ECO:0000256" key="1">
    <source>
        <dbReference type="ARBA" id="ARBA00022729"/>
    </source>
</evidence>
<keyword evidence="2" id="KW-0677">Repeat</keyword>
<accession>A0A7G6YDM2</accession>
<dbReference type="Gene3D" id="2.60.40.10">
    <property type="entry name" value="Immunoglobulins"/>
    <property type="match status" value="1"/>
</dbReference>
<dbReference type="GO" id="GO:0005975">
    <property type="term" value="P:carbohydrate metabolic process"/>
    <property type="evidence" value="ECO:0007669"/>
    <property type="project" value="UniProtKB-ARBA"/>
</dbReference>
<evidence type="ECO:0000256" key="6">
    <source>
        <dbReference type="SAM" id="SignalP"/>
    </source>
</evidence>
<evidence type="ECO:0000313" key="9">
    <source>
        <dbReference type="Proteomes" id="UP000515511"/>
    </source>
</evidence>
<dbReference type="Pfam" id="PF03160">
    <property type="entry name" value="Calx-beta"/>
    <property type="match status" value="1"/>
</dbReference>
<dbReference type="SUPFAM" id="SSF141072">
    <property type="entry name" value="CalX-like"/>
    <property type="match status" value="1"/>
</dbReference>
<feature type="signal peptide" evidence="6">
    <location>
        <begin position="1"/>
        <end position="29"/>
    </location>
</feature>
<dbReference type="Proteomes" id="UP000515511">
    <property type="component" value="Chromosome"/>
</dbReference>
<evidence type="ECO:0000256" key="3">
    <source>
        <dbReference type="ARBA" id="ARBA00022837"/>
    </source>
</evidence>
<name>A0A7G6YDM2_9MICO</name>
<evidence type="ECO:0000256" key="4">
    <source>
        <dbReference type="SAM" id="MobiDB-lite"/>
    </source>
</evidence>
<protein>
    <recommendedName>
        <fullName evidence="7">Calx-beta domain-containing protein</fullName>
    </recommendedName>
</protein>
<keyword evidence="1 6" id="KW-0732">Signal</keyword>
<reference evidence="9" key="1">
    <citation type="submission" date="2019-09" db="EMBL/GenBank/DDBJ databases">
        <title>Antimicrobial potential of Antarctic Bacteria.</title>
        <authorList>
            <person name="Benaud N."/>
            <person name="Edwards R.J."/>
            <person name="Ferrari B.C."/>
        </authorList>
    </citation>
    <scope>NUCLEOTIDE SEQUENCE [LARGE SCALE GENOMIC DNA]</scope>
    <source>
        <strain evidence="9">INR9</strain>
    </source>
</reference>
<dbReference type="RefSeq" id="WP_185276024.1">
    <property type="nucleotide sequence ID" value="NZ_CP043641.1"/>
</dbReference>
<organism evidence="8 9">
    <name type="scientific">Leifsonia shinshuensis</name>
    <dbReference type="NCBI Taxonomy" id="150026"/>
    <lineage>
        <taxon>Bacteria</taxon>
        <taxon>Bacillati</taxon>
        <taxon>Actinomycetota</taxon>
        <taxon>Actinomycetes</taxon>
        <taxon>Micrococcales</taxon>
        <taxon>Microbacteriaceae</taxon>
        <taxon>Leifsonia</taxon>
    </lineage>
</organism>
<feature type="chain" id="PRO_5028882089" description="Calx-beta domain-containing protein" evidence="6">
    <location>
        <begin position="30"/>
        <end position="425"/>
    </location>
</feature>
<evidence type="ECO:0000256" key="2">
    <source>
        <dbReference type="ARBA" id="ARBA00022737"/>
    </source>
</evidence>
<dbReference type="AlphaFoldDB" id="A0A7G6YDM2"/>
<feature type="region of interest" description="Disordered" evidence="4">
    <location>
        <begin position="30"/>
        <end position="50"/>
    </location>
</feature>
<dbReference type="EMBL" id="CP043641">
    <property type="protein sequence ID" value="QNE36587.1"/>
    <property type="molecule type" value="Genomic_DNA"/>
</dbReference>
<dbReference type="InterPro" id="IPR038081">
    <property type="entry name" value="CalX-like_sf"/>
</dbReference>